<dbReference type="EMBL" id="GBRH01272527">
    <property type="protein sequence ID" value="JAD25368.1"/>
    <property type="molecule type" value="Transcribed_RNA"/>
</dbReference>
<protein>
    <submittedName>
        <fullName evidence="1">Uncharacterized protein</fullName>
    </submittedName>
</protein>
<reference evidence="1" key="1">
    <citation type="submission" date="2014-09" db="EMBL/GenBank/DDBJ databases">
        <authorList>
            <person name="Magalhaes I.L.F."/>
            <person name="Oliveira U."/>
            <person name="Santos F.R."/>
            <person name="Vidigal T.H.D.A."/>
            <person name="Brescovit A.D."/>
            <person name="Santos A.J."/>
        </authorList>
    </citation>
    <scope>NUCLEOTIDE SEQUENCE</scope>
    <source>
        <tissue evidence="1">Shoot tissue taken approximately 20 cm above the soil surface</tissue>
    </source>
</reference>
<accession>A0A0A8YIM9</accession>
<organism evidence="1">
    <name type="scientific">Arundo donax</name>
    <name type="common">Giant reed</name>
    <name type="synonym">Donax arundinaceus</name>
    <dbReference type="NCBI Taxonomy" id="35708"/>
    <lineage>
        <taxon>Eukaryota</taxon>
        <taxon>Viridiplantae</taxon>
        <taxon>Streptophyta</taxon>
        <taxon>Embryophyta</taxon>
        <taxon>Tracheophyta</taxon>
        <taxon>Spermatophyta</taxon>
        <taxon>Magnoliopsida</taxon>
        <taxon>Liliopsida</taxon>
        <taxon>Poales</taxon>
        <taxon>Poaceae</taxon>
        <taxon>PACMAD clade</taxon>
        <taxon>Arundinoideae</taxon>
        <taxon>Arundineae</taxon>
        <taxon>Arundo</taxon>
    </lineage>
</organism>
<evidence type="ECO:0000313" key="1">
    <source>
        <dbReference type="EMBL" id="JAD25368.1"/>
    </source>
</evidence>
<reference evidence="1" key="2">
    <citation type="journal article" date="2015" name="Data Brief">
        <title>Shoot transcriptome of the giant reed, Arundo donax.</title>
        <authorList>
            <person name="Barrero R.A."/>
            <person name="Guerrero F.D."/>
            <person name="Moolhuijzen P."/>
            <person name="Goolsby J.A."/>
            <person name="Tidwell J."/>
            <person name="Bellgard S.E."/>
            <person name="Bellgard M.I."/>
        </authorList>
    </citation>
    <scope>NUCLEOTIDE SEQUENCE</scope>
    <source>
        <tissue evidence="1">Shoot tissue taken approximately 20 cm above the soil surface</tissue>
    </source>
</reference>
<sequence length="25" mass="2951">MLLYDLDLLDVVSIFEQFYYGLLPA</sequence>
<dbReference type="AlphaFoldDB" id="A0A0A8YIM9"/>
<name>A0A0A8YIM9_ARUDO</name>
<proteinExistence type="predicted"/>